<feature type="region of interest" description="Disordered" evidence="1">
    <location>
        <begin position="37"/>
        <end position="63"/>
    </location>
</feature>
<keyword evidence="3" id="KW-1185">Reference proteome</keyword>
<comment type="caution">
    <text evidence="2">The sequence shown here is derived from an EMBL/GenBank/DDBJ whole genome shotgun (WGS) entry which is preliminary data.</text>
</comment>
<dbReference type="EMBL" id="SJPX01000002">
    <property type="protein sequence ID" value="TWU56372.1"/>
    <property type="molecule type" value="Genomic_DNA"/>
</dbReference>
<name>A0A5C6F5V6_9BACT</name>
<evidence type="ECO:0000256" key="1">
    <source>
        <dbReference type="SAM" id="MobiDB-lite"/>
    </source>
</evidence>
<reference evidence="2 3" key="1">
    <citation type="submission" date="2019-02" db="EMBL/GenBank/DDBJ databases">
        <title>Deep-cultivation of Planctomycetes and their phenomic and genomic characterization uncovers novel biology.</title>
        <authorList>
            <person name="Wiegand S."/>
            <person name="Jogler M."/>
            <person name="Boedeker C."/>
            <person name="Pinto D."/>
            <person name="Vollmers J."/>
            <person name="Rivas-Marin E."/>
            <person name="Kohn T."/>
            <person name="Peeters S.H."/>
            <person name="Heuer A."/>
            <person name="Rast P."/>
            <person name="Oberbeckmann S."/>
            <person name="Bunk B."/>
            <person name="Jeske O."/>
            <person name="Meyerdierks A."/>
            <person name="Storesund J.E."/>
            <person name="Kallscheuer N."/>
            <person name="Luecker S."/>
            <person name="Lage O.M."/>
            <person name="Pohl T."/>
            <person name="Merkel B.J."/>
            <person name="Hornburger P."/>
            <person name="Mueller R.-W."/>
            <person name="Bruemmer F."/>
            <person name="Labrenz M."/>
            <person name="Spormann A.M."/>
            <person name="Op Den Camp H."/>
            <person name="Overmann J."/>
            <person name="Amann R."/>
            <person name="Jetten M.S.M."/>
            <person name="Mascher T."/>
            <person name="Medema M.H."/>
            <person name="Devos D.P."/>
            <person name="Kaster A.-K."/>
            <person name="Ovreas L."/>
            <person name="Rohde M."/>
            <person name="Galperin M.Y."/>
            <person name="Jogler C."/>
        </authorList>
    </citation>
    <scope>NUCLEOTIDE SEQUENCE [LARGE SCALE GENOMIC DNA]</scope>
    <source>
        <strain evidence="2 3">Poly59</strain>
    </source>
</reference>
<dbReference type="Gene3D" id="3.30.1490.20">
    <property type="entry name" value="ATP-grasp fold, A domain"/>
    <property type="match status" value="1"/>
</dbReference>
<evidence type="ECO:0000313" key="2">
    <source>
        <dbReference type="EMBL" id="TWU56372.1"/>
    </source>
</evidence>
<organism evidence="2 3">
    <name type="scientific">Rubripirellula reticaptiva</name>
    <dbReference type="NCBI Taxonomy" id="2528013"/>
    <lineage>
        <taxon>Bacteria</taxon>
        <taxon>Pseudomonadati</taxon>
        <taxon>Planctomycetota</taxon>
        <taxon>Planctomycetia</taxon>
        <taxon>Pirellulales</taxon>
        <taxon>Pirellulaceae</taxon>
        <taxon>Rubripirellula</taxon>
    </lineage>
</organism>
<dbReference type="Proteomes" id="UP000317977">
    <property type="component" value="Unassembled WGS sequence"/>
</dbReference>
<dbReference type="InterPro" id="IPR013815">
    <property type="entry name" value="ATP_grasp_subdomain_1"/>
</dbReference>
<protein>
    <submittedName>
        <fullName evidence="2">Uncharacterized protein</fullName>
    </submittedName>
</protein>
<gene>
    <name evidence="2" type="ORF">Poly59_26760</name>
</gene>
<sequence length="113" mass="12672">MDINGLIAVATDAPLVMKMIEGNQGTGVNLAKTKKRFTGTHSGSAIHQRSRRPRSALLQDRRQGNCENMPRCEFLSRLVHSKSVTETNKLARTAFGTNSAWSVQHYSYWDTHQ</sequence>
<dbReference type="AlphaFoldDB" id="A0A5C6F5V6"/>
<evidence type="ECO:0000313" key="3">
    <source>
        <dbReference type="Proteomes" id="UP000317977"/>
    </source>
</evidence>
<dbReference type="GO" id="GO:0005524">
    <property type="term" value="F:ATP binding"/>
    <property type="evidence" value="ECO:0007669"/>
    <property type="project" value="InterPro"/>
</dbReference>
<proteinExistence type="predicted"/>
<accession>A0A5C6F5V6</accession>